<accession>A0A8H3C0J9</accession>
<reference evidence="5" key="1">
    <citation type="submission" date="2021-01" db="EMBL/GenBank/DDBJ databases">
        <authorList>
            <person name="Kaushik A."/>
        </authorList>
    </citation>
    <scope>NUCLEOTIDE SEQUENCE</scope>
    <source>
        <strain evidence="5">AG4-R118</strain>
    </source>
</reference>
<evidence type="ECO:0000259" key="4">
    <source>
        <dbReference type="PROSITE" id="PS51752"/>
    </source>
</evidence>
<dbReference type="InterPro" id="IPR036404">
    <property type="entry name" value="Jacalin-like_lectin_dom_sf"/>
</dbReference>
<name>A0A8H3C0J9_9AGAM</name>
<dbReference type="InterPro" id="IPR001229">
    <property type="entry name" value="Jacalin-like_lectin_dom"/>
</dbReference>
<feature type="region of interest" description="Disordered" evidence="3">
    <location>
        <begin position="1"/>
        <end position="21"/>
    </location>
</feature>
<dbReference type="InterPro" id="IPR052321">
    <property type="entry name" value="PolyBind_ProtTraffic"/>
</dbReference>
<evidence type="ECO:0000256" key="1">
    <source>
        <dbReference type="ARBA" id="ARBA00022729"/>
    </source>
</evidence>
<dbReference type="Gene3D" id="2.100.10.30">
    <property type="entry name" value="Jacalin-like lectin domain"/>
    <property type="match status" value="2"/>
</dbReference>
<proteinExistence type="predicted"/>
<dbReference type="PROSITE" id="PS51752">
    <property type="entry name" value="JACALIN_LECTIN"/>
    <property type="match status" value="1"/>
</dbReference>
<protein>
    <recommendedName>
        <fullName evidence="4">Jacalin-type lectin domain-containing protein</fullName>
    </recommendedName>
</protein>
<feature type="compositionally biased region" description="Polar residues" evidence="3">
    <location>
        <begin position="1"/>
        <end position="11"/>
    </location>
</feature>
<dbReference type="EMBL" id="CAJMWX010001132">
    <property type="protein sequence ID" value="CAE6469712.1"/>
    <property type="molecule type" value="Genomic_DNA"/>
</dbReference>
<sequence length="595" mass="67468">MNTSRIDNCNNCDPHPPKSDHELDIFAPTSLRDFRDKEALLQNIGYLQGIRVDNNDGPQHLTRRVATFVGDNPPHTQEISDFLTETITTKTERETNYIHYGWSVSAASITNPWISSRIAANNQHNAEGTWLTRRTQVQRFRVRVSAKDLAPDPEFKSDIEAALRQPTTFERFEAVYQVLHKWGDVLPLEVEMGASLMFTDLETNMSQLPATANWIDTHYLMTIRTGRTTRQEGKTHWDNDISPRRYIPPLEWRQIRIKEVVETIRLLPAELQVQLSQLYAQRLSYIPAITVGPSDSSCQTHDDTPHATKTISGVTIYSSDYVRSMKFTYADKVSYSKHEGSESCGSEHEFRLTHGEHITEMFIWKGDWGYVNGLQLVTNYGRCSPHFGGVWGTPAVAKSKGGILVGVISLIKQHDYGRMFRNIQGIWRHDIVNAVPKEEDEFSDYFGFEHGKPFNDRIVVQNSNMAISKIEVGCGTIIDSIQLTYLDNRGQGQRVIRTERHGGSGGGRNTFALEPGEHITSVSGRYDDQRITQMNFVTDKGRSSDILGQGKSSGKSYSFSVSSPKDRQGKRMRLQYICGKSDTYLKGIMFVWTPI</sequence>
<dbReference type="PANTHER" id="PTHR33589:SF3">
    <property type="entry name" value="ZYMOGEN GRANULE MEMBRANE PROTEIN 16-LIKE"/>
    <property type="match status" value="1"/>
</dbReference>
<dbReference type="PANTHER" id="PTHR33589">
    <property type="entry name" value="OS11G0524900 PROTEIN"/>
    <property type="match status" value="1"/>
</dbReference>
<dbReference type="GO" id="GO:0030246">
    <property type="term" value="F:carbohydrate binding"/>
    <property type="evidence" value="ECO:0007669"/>
    <property type="project" value="UniProtKB-KW"/>
</dbReference>
<evidence type="ECO:0000313" key="5">
    <source>
        <dbReference type="EMBL" id="CAE6469712.1"/>
    </source>
</evidence>
<dbReference type="SMART" id="SM00915">
    <property type="entry name" value="Jacalin"/>
    <property type="match status" value="1"/>
</dbReference>
<dbReference type="Pfam" id="PF01419">
    <property type="entry name" value="Jacalin"/>
    <property type="match status" value="2"/>
</dbReference>
<evidence type="ECO:0000256" key="2">
    <source>
        <dbReference type="ARBA" id="ARBA00022734"/>
    </source>
</evidence>
<evidence type="ECO:0000256" key="3">
    <source>
        <dbReference type="SAM" id="MobiDB-lite"/>
    </source>
</evidence>
<dbReference type="SUPFAM" id="SSF51101">
    <property type="entry name" value="Mannose-binding lectins"/>
    <property type="match status" value="2"/>
</dbReference>
<feature type="domain" description="Jacalin-type lectin" evidence="4">
    <location>
        <begin position="440"/>
        <end position="594"/>
    </location>
</feature>
<gene>
    <name evidence="5" type="ORF">RDB_LOCUS104829</name>
</gene>
<feature type="compositionally biased region" description="Low complexity" evidence="3">
    <location>
        <begin position="548"/>
        <end position="563"/>
    </location>
</feature>
<dbReference type="AlphaFoldDB" id="A0A8H3C0J9"/>
<keyword evidence="2" id="KW-0430">Lectin</keyword>
<comment type="caution">
    <text evidence="5">The sequence shown here is derived from an EMBL/GenBank/DDBJ whole genome shotgun (WGS) entry which is preliminary data.</text>
</comment>
<feature type="region of interest" description="Disordered" evidence="3">
    <location>
        <begin position="541"/>
        <end position="566"/>
    </location>
</feature>
<evidence type="ECO:0000313" key="6">
    <source>
        <dbReference type="Proteomes" id="UP000663888"/>
    </source>
</evidence>
<keyword evidence="1" id="KW-0732">Signal</keyword>
<dbReference type="InterPro" id="IPR054586">
    <property type="entry name" value="MACPF_1_fungal"/>
</dbReference>
<dbReference type="Pfam" id="PF22693">
    <property type="entry name" value="MACPF_1"/>
    <property type="match status" value="1"/>
</dbReference>
<dbReference type="Proteomes" id="UP000663888">
    <property type="component" value="Unassembled WGS sequence"/>
</dbReference>
<organism evidence="5 6">
    <name type="scientific">Rhizoctonia solani</name>
    <dbReference type="NCBI Taxonomy" id="456999"/>
    <lineage>
        <taxon>Eukaryota</taxon>
        <taxon>Fungi</taxon>
        <taxon>Dikarya</taxon>
        <taxon>Basidiomycota</taxon>
        <taxon>Agaricomycotina</taxon>
        <taxon>Agaricomycetes</taxon>
        <taxon>Cantharellales</taxon>
        <taxon>Ceratobasidiaceae</taxon>
        <taxon>Rhizoctonia</taxon>
    </lineage>
</organism>